<dbReference type="AlphaFoldDB" id="A0A9J6EDL0"/>
<organism evidence="1 2">
    <name type="scientific">Rhipicephalus microplus</name>
    <name type="common">Cattle tick</name>
    <name type="synonym">Boophilus microplus</name>
    <dbReference type="NCBI Taxonomy" id="6941"/>
    <lineage>
        <taxon>Eukaryota</taxon>
        <taxon>Metazoa</taxon>
        <taxon>Ecdysozoa</taxon>
        <taxon>Arthropoda</taxon>
        <taxon>Chelicerata</taxon>
        <taxon>Arachnida</taxon>
        <taxon>Acari</taxon>
        <taxon>Parasitiformes</taxon>
        <taxon>Ixodida</taxon>
        <taxon>Ixodoidea</taxon>
        <taxon>Ixodidae</taxon>
        <taxon>Rhipicephalinae</taxon>
        <taxon>Rhipicephalus</taxon>
        <taxon>Boophilus</taxon>
    </lineage>
</organism>
<accession>A0A9J6EDL0</accession>
<evidence type="ECO:0000313" key="1">
    <source>
        <dbReference type="EMBL" id="KAH8032409.1"/>
    </source>
</evidence>
<sequence>MAPDKWFARFALSWAIGMTIALHQTLSYARRVAPTNSPSRIHALTTAIPVTDLTQRQIQTALGVRGKYSTEHGCGKPSKLNCVNSNPRVTIPSQA</sequence>
<keyword evidence="2" id="KW-1185">Reference proteome</keyword>
<dbReference type="Proteomes" id="UP000821866">
    <property type="component" value="Chromosome 3"/>
</dbReference>
<reference evidence="1" key="1">
    <citation type="journal article" date="2020" name="Cell">
        <title>Large-Scale Comparative Analyses of Tick Genomes Elucidate Their Genetic Diversity and Vector Capacities.</title>
        <authorList>
            <consortium name="Tick Genome and Microbiome Consortium (TIGMIC)"/>
            <person name="Jia N."/>
            <person name="Wang J."/>
            <person name="Shi W."/>
            <person name="Du L."/>
            <person name="Sun Y."/>
            <person name="Zhan W."/>
            <person name="Jiang J.F."/>
            <person name="Wang Q."/>
            <person name="Zhang B."/>
            <person name="Ji P."/>
            <person name="Bell-Sakyi L."/>
            <person name="Cui X.M."/>
            <person name="Yuan T.T."/>
            <person name="Jiang B.G."/>
            <person name="Yang W.F."/>
            <person name="Lam T.T."/>
            <person name="Chang Q.C."/>
            <person name="Ding S.J."/>
            <person name="Wang X.J."/>
            <person name="Zhu J.G."/>
            <person name="Ruan X.D."/>
            <person name="Zhao L."/>
            <person name="Wei J.T."/>
            <person name="Ye R.Z."/>
            <person name="Que T.C."/>
            <person name="Du C.H."/>
            <person name="Zhou Y.H."/>
            <person name="Cheng J.X."/>
            <person name="Dai P.F."/>
            <person name="Guo W.B."/>
            <person name="Han X.H."/>
            <person name="Huang E.J."/>
            <person name="Li L.F."/>
            <person name="Wei W."/>
            <person name="Gao Y.C."/>
            <person name="Liu J.Z."/>
            <person name="Shao H.Z."/>
            <person name="Wang X."/>
            <person name="Wang C.C."/>
            <person name="Yang T.C."/>
            <person name="Huo Q.B."/>
            <person name="Li W."/>
            <person name="Chen H.Y."/>
            <person name="Chen S.E."/>
            <person name="Zhou L.G."/>
            <person name="Ni X.B."/>
            <person name="Tian J.H."/>
            <person name="Sheng Y."/>
            <person name="Liu T."/>
            <person name="Pan Y.S."/>
            <person name="Xia L.Y."/>
            <person name="Li J."/>
            <person name="Zhao F."/>
            <person name="Cao W.C."/>
        </authorList>
    </citation>
    <scope>NUCLEOTIDE SEQUENCE</scope>
    <source>
        <strain evidence="1">Rmic-2018</strain>
    </source>
</reference>
<reference evidence="1" key="2">
    <citation type="submission" date="2021-09" db="EMBL/GenBank/DDBJ databases">
        <authorList>
            <person name="Jia N."/>
            <person name="Wang J."/>
            <person name="Shi W."/>
            <person name="Du L."/>
            <person name="Sun Y."/>
            <person name="Zhan W."/>
            <person name="Jiang J."/>
            <person name="Wang Q."/>
            <person name="Zhang B."/>
            <person name="Ji P."/>
            <person name="Sakyi L.B."/>
            <person name="Cui X."/>
            <person name="Yuan T."/>
            <person name="Jiang B."/>
            <person name="Yang W."/>
            <person name="Lam T.T.-Y."/>
            <person name="Chang Q."/>
            <person name="Ding S."/>
            <person name="Wang X."/>
            <person name="Zhu J."/>
            <person name="Ruan X."/>
            <person name="Zhao L."/>
            <person name="Wei J."/>
            <person name="Que T."/>
            <person name="Du C."/>
            <person name="Cheng J."/>
            <person name="Dai P."/>
            <person name="Han X."/>
            <person name="Huang E."/>
            <person name="Gao Y."/>
            <person name="Liu J."/>
            <person name="Shao H."/>
            <person name="Ye R."/>
            <person name="Li L."/>
            <person name="Wei W."/>
            <person name="Wang X."/>
            <person name="Wang C."/>
            <person name="Huo Q."/>
            <person name="Li W."/>
            <person name="Guo W."/>
            <person name="Chen H."/>
            <person name="Chen S."/>
            <person name="Zhou L."/>
            <person name="Zhou L."/>
            <person name="Ni X."/>
            <person name="Tian J."/>
            <person name="Zhou Y."/>
            <person name="Sheng Y."/>
            <person name="Liu T."/>
            <person name="Pan Y."/>
            <person name="Xia L."/>
            <person name="Li J."/>
            <person name="Zhao F."/>
            <person name="Cao W."/>
        </authorList>
    </citation>
    <scope>NUCLEOTIDE SEQUENCE</scope>
    <source>
        <strain evidence="1">Rmic-2018</strain>
        <tissue evidence="1">Larvae</tissue>
    </source>
</reference>
<evidence type="ECO:0000313" key="2">
    <source>
        <dbReference type="Proteomes" id="UP000821866"/>
    </source>
</evidence>
<protein>
    <submittedName>
        <fullName evidence="1">Uncharacterized protein</fullName>
    </submittedName>
</protein>
<gene>
    <name evidence="1" type="ORF">HPB51_024601</name>
</gene>
<comment type="caution">
    <text evidence="1">The sequence shown here is derived from an EMBL/GenBank/DDBJ whole genome shotgun (WGS) entry which is preliminary data.</text>
</comment>
<dbReference type="EMBL" id="JABSTU010000005">
    <property type="protein sequence ID" value="KAH8032409.1"/>
    <property type="molecule type" value="Genomic_DNA"/>
</dbReference>
<name>A0A9J6EDL0_RHIMP</name>
<proteinExistence type="predicted"/>